<keyword evidence="2" id="KW-1185">Reference proteome</keyword>
<sequence>MYYHCNTKINLLFFSSRPSNMAYSFMYECEVGGGLTHYVMPGEESPF</sequence>
<organism evidence="1 2">
    <name type="scientific">Geoglobus ahangari</name>
    <dbReference type="NCBI Taxonomy" id="113653"/>
    <lineage>
        <taxon>Archaea</taxon>
        <taxon>Methanobacteriati</taxon>
        <taxon>Methanobacteriota</taxon>
        <taxon>Archaeoglobi</taxon>
        <taxon>Archaeoglobales</taxon>
        <taxon>Archaeoglobaceae</taxon>
        <taxon>Geoglobus</taxon>
    </lineage>
</organism>
<proteinExistence type="predicted"/>
<protein>
    <submittedName>
        <fullName evidence="1">Uncharacterized protein</fullName>
    </submittedName>
</protein>
<gene>
    <name evidence="1" type="ORF">GAH_00711</name>
</gene>
<dbReference type="STRING" id="113653.GAH_00711"/>
<evidence type="ECO:0000313" key="1">
    <source>
        <dbReference type="EMBL" id="AKG91954.1"/>
    </source>
</evidence>
<dbReference type="Proteomes" id="UP000034723">
    <property type="component" value="Chromosome"/>
</dbReference>
<evidence type="ECO:0000313" key="2">
    <source>
        <dbReference type="Proteomes" id="UP000034723"/>
    </source>
</evidence>
<name>A0A0F7IGH4_9EURY</name>
<dbReference type="EMBL" id="CP011267">
    <property type="protein sequence ID" value="AKG91954.1"/>
    <property type="molecule type" value="Genomic_DNA"/>
</dbReference>
<dbReference type="HOGENOM" id="CLU_3162959_0_0_2"/>
<dbReference type="InParanoid" id="A0A0F7IGH4"/>
<reference evidence="1 2" key="1">
    <citation type="submission" date="2015-04" db="EMBL/GenBank/DDBJ databases">
        <title>The complete genome sequence of the hyperthermophilic, obligate iron-reducing archaeon Geoglobus ahangari strain 234T.</title>
        <authorList>
            <person name="Manzella M.P."/>
            <person name="Holmes D.E."/>
            <person name="Rocheleau J.M."/>
            <person name="Chung A."/>
            <person name="Reguera G."/>
            <person name="Kashefi K."/>
        </authorList>
    </citation>
    <scope>NUCLEOTIDE SEQUENCE [LARGE SCALE GENOMIC DNA]</scope>
    <source>
        <strain evidence="1 2">234</strain>
    </source>
</reference>
<dbReference type="AlphaFoldDB" id="A0A0F7IGH4"/>
<accession>A0A0F7IGH4</accession>
<dbReference type="KEGG" id="gah:GAH_00711"/>